<dbReference type="InterPro" id="IPR036714">
    <property type="entry name" value="SDH_sf"/>
</dbReference>
<evidence type="ECO:0000256" key="1">
    <source>
        <dbReference type="ARBA" id="ARBA00004496"/>
    </source>
</evidence>
<evidence type="ECO:0000313" key="6">
    <source>
        <dbReference type="EMBL" id="MFD0949833.1"/>
    </source>
</evidence>
<dbReference type="PANTHER" id="PTHR39585:SF1">
    <property type="entry name" value="FAD ASSEMBLY FACTOR SDHE"/>
    <property type="match status" value="1"/>
</dbReference>
<comment type="caution">
    <text evidence="6">The sequence shown here is derived from an EMBL/GenBank/DDBJ whole genome shotgun (WGS) entry which is preliminary data.</text>
</comment>
<evidence type="ECO:0000256" key="4">
    <source>
        <dbReference type="ARBA" id="ARBA00022490"/>
    </source>
</evidence>
<comment type="similarity">
    <text evidence="2">Belongs to the SdhE FAD assembly factor family.</text>
</comment>
<dbReference type="Proteomes" id="UP001597044">
    <property type="component" value="Unassembled WGS sequence"/>
</dbReference>
<dbReference type="Pfam" id="PF03937">
    <property type="entry name" value="Sdh5"/>
    <property type="match status" value="1"/>
</dbReference>
<dbReference type="SUPFAM" id="SSF109910">
    <property type="entry name" value="YgfY-like"/>
    <property type="match status" value="1"/>
</dbReference>
<evidence type="ECO:0000256" key="3">
    <source>
        <dbReference type="ARBA" id="ARBA00019418"/>
    </source>
</evidence>
<evidence type="ECO:0000256" key="2">
    <source>
        <dbReference type="ARBA" id="ARBA00008571"/>
    </source>
</evidence>
<protein>
    <recommendedName>
        <fullName evidence="3">FAD assembly factor SdhE</fullName>
    </recommendedName>
</protein>
<dbReference type="Gene3D" id="1.10.150.250">
    <property type="entry name" value="Flavinator of succinate dehydrogenase"/>
    <property type="match status" value="1"/>
</dbReference>
<keyword evidence="7" id="KW-1185">Reference proteome</keyword>
<dbReference type="EMBL" id="JBHTIT010000001">
    <property type="protein sequence ID" value="MFD0949833.1"/>
    <property type="molecule type" value="Genomic_DNA"/>
</dbReference>
<gene>
    <name evidence="6" type="ORF">ACFQ0F_05445</name>
</gene>
<reference evidence="7" key="1">
    <citation type="journal article" date="2019" name="Int. J. Syst. Evol. Microbiol.">
        <title>The Global Catalogue of Microorganisms (GCM) 10K type strain sequencing project: providing services to taxonomists for standard genome sequencing and annotation.</title>
        <authorList>
            <consortium name="The Broad Institute Genomics Platform"/>
            <consortium name="The Broad Institute Genome Sequencing Center for Infectious Disease"/>
            <person name="Wu L."/>
            <person name="Ma J."/>
        </authorList>
    </citation>
    <scope>NUCLEOTIDE SEQUENCE [LARGE SCALE GENOMIC DNA]</scope>
    <source>
        <strain evidence="7">CCUG 63419</strain>
    </source>
</reference>
<dbReference type="RefSeq" id="WP_340676410.1">
    <property type="nucleotide sequence ID" value="NZ_JBHTIT010000001.1"/>
</dbReference>
<dbReference type="InterPro" id="IPR005631">
    <property type="entry name" value="SDH"/>
</dbReference>
<evidence type="ECO:0000256" key="5">
    <source>
        <dbReference type="ARBA" id="ARBA00023186"/>
    </source>
</evidence>
<evidence type="ECO:0000313" key="7">
    <source>
        <dbReference type="Proteomes" id="UP001597044"/>
    </source>
</evidence>
<accession>A0ABW3HHB8</accession>
<keyword evidence="5" id="KW-0143">Chaperone</keyword>
<comment type="subcellular location">
    <subcellularLocation>
        <location evidence="1">Cytoplasm</location>
    </subcellularLocation>
</comment>
<dbReference type="PANTHER" id="PTHR39585">
    <property type="entry name" value="FAD ASSEMBLY FACTOR SDHE"/>
    <property type="match status" value="1"/>
</dbReference>
<organism evidence="6 7">
    <name type="scientific">Paraperlucidibaca wandonensis</name>
    <dbReference type="NCBI Taxonomy" id="1268273"/>
    <lineage>
        <taxon>Bacteria</taxon>
        <taxon>Pseudomonadati</taxon>
        <taxon>Pseudomonadota</taxon>
        <taxon>Gammaproteobacteria</taxon>
        <taxon>Moraxellales</taxon>
        <taxon>Moraxellaceae</taxon>
        <taxon>Paraperlucidibaca</taxon>
    </lineage>
</organism>
<proteinExistence type="inferred from homology"/>
<sequence>MTRPFTEEERRLHWQCRRGLKELDVIFEPYMEEHYRDAPISDQQVFQRILAEEDVDLLAWFMQYTVPDDAEYRQLIATILAKLAHTL</sequence>
<dbReference type="InterPro" id="IPR050531">
    <property type="entry name" value="SdhE_FAD_assembly_factor"/>
</dbReference>
<name>A0ABW3HHB8_9GAMM</name>
<keyword evidence="4" id="KW-0963">Cytoplasm</keyword>